<evidence type="ECO:0000313" key="1">
    <source>
        <dbReference type="Ensembl" id="ENSSOCP00000020705.1"/>
    </source>
</evidence>
<organism evidence="1 2">
    <name type="scientific">Strix occidentalis caurina</name>
    <name type="common">northern spotted owl</name>
    <dbReference type="NCBI Taxonomy" id="311401"/>
    <lineage>
        <taxon>Eukaryota</taxon>
        <taxon>Metazoa</taxon>
        <taxon>Chordata</taxon>
        <taxon>Craniata</taxon>
        <taxon>Vertebrata</taxon>
        <taxon>Euteleostomi</taxon>
        <taxon>Archelosauria</taxon>
        <taxon>Archosauria</taxon>
        <taxon>Dinosauria</taxon>
        <taxon>Saurischia</taxon>
        <taxon>Theropoda</taxon>
        <taxon>Coelurosauria</taxon>
        <taxon>Aves</taxon>
        <taxon>Neognathae</taxon>
        <taxon>Neoaves</taxon>
        <taxon>Telluraves</taxon>
        <taxon>Strigiformes</taxon>
        <taxon>Strigidae</taxon>
        <taxon>Strix</taxon>
    </lineage>
</organism>
<accession>A0A8D0FWZ2</accession>
<name>A0A8D0FWZ2_STROC</name>
<sequence>SVHFQLVTPSSWGSWRNKGCLSQQHCSRLCALVLWCIPAVGQPLWLTIPSLLGALSSAWLTWSQQAELHRARYGGAGDSIALCALQPIMSSGL</sequence>
<dbReference type="Ensembl" id="ENSSOCT00000021224.1">
    <property type="protein sequence ID" value="ENSSOCP00000020705.1"/>
    <property type="gene ID" value="ENSSOCG00000015476.1"/>
</dbReference>
<dbReference type="Proteomes" id="UP000694551">
    <property type="component" value="Unplaced"/>
</dbReference>
<proteinExistence type="predicted"/>
<reference evidence="1" key="2">
    <citation type="submission" date="2025-09" db="UniProtKB">
        <authorList>
            <consortium name="Ensembl"/>
        </authorList>
    </citation>
    <scope>IDENTIFICATION</scope>
</reference>
<protein>
    <submittedName>
        <fullName evidence="1">Uncharacterized protein</fullName>
    </submittedName>
</protein>
<reference evidence="1" key="1">
    <citation type="submission" date="2025-08" db="UniProtKB">
        <authorList>
            <consortium name="Ensembl"/>
        </authorList>
    </citation>
    <scope>IDENTIFICATION</scope>
</reference>
<keyword evidence="2" id="KW-1185">Reference proteome</keyword>
<dbReference type="AlphaFoldDB" id="A0A8D0FWZ2"/>
<evidence type="ECO:0000313" key="2">
    <source>
        <dbReference type="Proteomes" id="UP000694551"/>
    </source>
</evidence>